<keyword evidence="4" id="KW-0805">Transcription regulation</keyword>
<comment type="caution">
    <text evidence="9">The sequence shown here is derived from an EMBL/GenBank/DDBJ whole genome shotgun (WGS) entry which is preliminary data.</text>
</comment>
<sequence length="618" mass="67276">MTQPLQGPNQQMMAQQAAVQVMSNGQPVVSHRLNELLELVKQEFVNVSNEASTYLMHKDEFDQKMYAQHMSALQHMRQTIYDLEQAHKKVKEQYEEEISRLKQKLEAASSGQATPANVPQPPQLEHTSNLFNNGMQGRGQESNGPTQPGAQGQPGSHSAEQRSFTGQNAPQLPLPQVSQQQNAQVPQPGQAQMAYAMQPQQASAAVQPVPQQIQPDQKPPVERPQSTATADGSASATSAPSAPAATAAPPTQPGSGPTPQEVAAQLGNNLTSLDIDTLPSSQVKRGDGYVVVYNEKAGHHLDVDLLHSLEHDSVVCCVRFSQDGKFLATGCNRVAHIYDVQTGKLSCRLEDETASRENDLYIRAVCFSPDGKYLATGAEDKQIRVWDIATGKIRYLFTGHEQDIYSLDFSQNGRHIASGSGDRTVRIWDMETGQCIQTLSIEDGVTALSISPNGKYVAAGSLDHIVRVWDAQTGTLVERLEGPDGHKDSVYSVAFTPNGLDLISGSLDKTIKLWELQAPRGNKVVSGGVCARTIIGHRDFILSVSTTPDARWLLSGSKDRSVQFWDPTNGQALLMLQAHKNSVISVEPSPMGSLFATGSGDCWAKLWRYYPRSESTSS</sequence>
<organism evidence="9 10">
    <name type="scientific">Wickerhamiella sorbophila</name>
    <dbReference type="NCBI Taxonomy" id="45607"/>
    <lineage>
        <taxon>Eukaryota</taxon>
        <taxon>Fungi</taxon>
        <taxon>Dikarya</taxon>
        <taxon>Ascomycota</taxon>
        <taxon>Saccharomycotina</taxon>
        <taxon>Dipodascomycetes</taxon>
        <taxon>Dipodascales</taxon>
        <taxon>Trichomonascaceae</taxon>
        <taxon>Wickerhamiella</taxon>
    </lineage>
</organism>
<dbReference type="InterPro" id="IPR013890">
    <property type="entry name" value="Tscrpt_rep_Tup1_N"/>
</dbReference>
<feature type="compositionally biased region" description="Low complexity" evidence="7">
    <location>
        <begin position="144"/>
        <end position="155"/>
    </location>
</feature>
<feature type="domain" description="Transcriptional repressor Tup1 N-terminal" evidence="8">
    <location>
        <begin position="32"/>
        <end position="107"/>
    </location>
</feature>
<dbReference type="RefSeq" id="XP_024664449.1">
    <property type="nucleotide sequence ID" value="XM_024808681.1"/>
</dbReference>
<dbReference type="FunFam" id="2.130.10.10:FF:000111">
    <property type="entry name" value="Transcriptional repressor rco-1"/>
    <property type="match status" value="1"/>
</dbReference>
<dbReference type="InterPro" id="IPR001680">
    <property type="entry name" value="WD40_rpt"/>
</dbReference>
<dbReference type="SMART" id="SM00320">
    <property type="entry name" value="WD40"/>
    <property type="match status" value="7"/>
</dbReference>
<dbReference type="AlphaFoldDB" id="A0A2T0FHN6"/>
<evidence type="ECO:0000256" key="4">
    <source>
        <dbReference type="ARBA" id="ARBA00023015"/>
    </source>
</evidence>
<dbReference type="PROSITE" id="PS50082">
    <property type="entry name" value="WD_REPEATS_2"/>
    <property type="match status" value="6"/>
</dbReference>
<feature type="compositionally biased region" description="Polar residues" evidence="7">
    <location>
        <begin position="125"/>
        <end position="143"/>
    </location>
</feature>
<evidence type="ECO:0000256" key="6">
    <source>
        <dbReference type="PROSITE-ProRule" id="PRU00221"/>
    </source>
</evidence>
<dbReference type="SUPFAM" id="SSF50978">
    <property type="entry name" value="WD40 repeat-like"/>
    <property type="match status" value="1"/>
</dbReference>
<dbReference type="PANTHER" id="PTHR19848:SF8">
    <property type="entry name" value="F-BOX AND WD REPEAT DOMAIN CONTAINING 7"/>
    <property type="match status" value="1"/>
</dbReference>
<gene>
    <name evidence="9" type="ORF">B9G98_02124</name>
</gene>
<keyword evidence="1" id="KW-0678">Repressor</keyword>
<proteinExistence type="predicted"/>
<dbReference type="GeneID" id="36515872"/>
<dbReference type="Pfam" id="PF08581">
    <property type="entry name" value="Tup_N"/>
    <property type="match status" value="1"/>
</dbReference>
<feature type="repeat" description="WD" evidence="6">
    <location>
        <begin position="355"/>
        <end position="396"/>
    </location>
</feature>
<dbReference type="CDD" id="cd00200">
    <property type="entry name" value="WD40"/>
    <property type="match status" value="1"/>
</dbReference>
<keyword evidence="10" id="KW-1185">Reference proteome</keyword>
<feature type="repeat" description="WD" evidence="6">
    <location>
        <begin position="576"/>
        <end position="607"/>
    </location>
</feature>
<name>A0A2T0FHN6_9ASCO</name>
<evidence type="ECO:0000259" key="8">
    <source>
        <dbReference type="Pfam" id="PF08581"/>
    </source>
</evidence>
<dbReference type="Gene3D" id="2.130.10.10">
    <property type="entry name" value="YVTN repeat-like/Quinoprotein amine dehydrogenase"/>
    <property type="match status" value="1"/>
</dbReference>
<evidence type="ECO:0000256" key="7">
    <source>
        <dbReference type="SAM" id="MobiDB-lite"/>
    </source>
</evidence>
<evidence type="ECO:0000256" key="5">
    <source>
        <dbReference type="ARBA" id="ARBA00023163"/>
    </source>
</evidence>
<evidence type="ECO:0000256" key="2">
    <source>
        <dbReference type="ARBA" id="ARBA00022574"/>
    </source>
</evidence>
<evidence type="ECO:0000256" key="1">
    <source>
        <dbReference type="ARBA" id="ARBA00022491"/>
    </source>
</evidence>
<dbReference type="Proteomes" id="UP000238350">
    <property type="component" value="Unassembled WGS sequence"/>
</dbReference>
<dbReference type="InterPro" id="IPR019775">
    <property type="entry name" value="WD40_repeat_CS"/>
</dbReference>
<dbReference type="PRINTS" id="PR00320">
    <property type="entry name" value="GPROTEINBRPT"/>
</dbReference>
<dbReference type="InterPro" id="IPR015943">
    <property type="entry name" value="WD40/YVTN_repeat-like_dom_sf"/>
</dbReference>
<feature type="repeat" description="WD" evidence="6">
    <location>
        <begin position="438"/>
        <end position="479"/>
    </location>
</feature>
<dbReference type="PANTHER" id="PTHR19848">
    <property type="entry name" value="WD40 REPEAT PROTEIN"/>
    <property type="match status" value="1"/>
</dbReference>
<dbReference type="Pfam" id="PF00400">
    <property type="entry name" value="WD40"/>
    <property type="match status" value="7"/>
</dbReference>
<feature type="compositionally biased region" description="Low complexity" evidence="7">
    <location>
        <begin position="225"/>
        <end position="260"/>
    </location>
</feature>
<dbReference type="InterPro" id="IPR036322">
    <property type="entry name" value="WD40_repeat_dom_sf"/>
</dbReference>
<protein>
    <submittedName>
        <fullName evidence="9">Transcriptional repressor rco-1</fullName>
    </submittedName>
</protein>
<feature type="compositionally biased region" description="Low complexity" evidence="7">
    <location>
        <begin position="170"/>
        <end position="216"/>
    </location>
</feature>
<evidence type="ECO:0000313" key="9">
    <source>
        <dbReference type="EMBL" id="PRT54504.1"/>
    </source>
</evidence>
<feature type="region of interest" description="Disordered" evidence="7">
    <location>
        <begin position="101"/>
        <end position="262"/>
    </location>
</feature>
<keyword evidence="5" id="KW-0804">Transcription</keyword>
<feature type="repeat" description="WD" evidence="6">
    <location>
        <begin position="483"/>
        <end position="524"/>
    </location>
</feature>
<dbReference type="OrthoDB" id="17410at2759"/>
<reference evidence="9 10" key="1">
    <citation type="submission" date="2017-04" db="EMBL/GenBank/DDBJ databases">
        <title>Genome sequencing of [Candida] sorbophila.</title>
        <authorList>
            <person name="Ahn J.O."/>
        </authorList>
    </citation>
    <scope>NUCLEOTIDE SEQUENCE [LARGE SCALE GENOMIC DNA]</scope>
    <source>
        <strain evidence="9 10">DS02</strain>
    </source>
</reference>
<dbReference type="EMBL" id="NDIQ01000021">
    <property type="protein sequence ID" value="PRT54504.1"/>
    <property type="molecule type" value="Genomic_DNA"/>
</dbReference>
<dbReference type="PROSITE" id="PS00678">
    <property type="entry name" value="WD_REPEATS_1"/>
    <property type="match status" value="4"/>
</dbReference>
<feature type="compositionally biased region" description="Polar residues" evidence="7">
    <location>
        <begin position="156"/>
        <end position="169"/>
    </location>
</feature>
<accession>A0A2T0FHN6</accession>
<feature type="repeat" description="WD" evidence="6">
    <location>
        <begin position="397"/>
        <end position="438"/>
    </location>
</feature>
<dbReference type="STRING" id="45607.A0A2T0FHN6"/>
<dbReference type="PROSITE" id="PS50294">
    <property type="entry name" value="WD_REPEATS_REGION"/>
    <property type="match status" value="6"/>
</dbReference>
<keyword evidence="2 6" id="KW-0853">WD repeat</keyword>
<evidence type="ECO:0000256" key="3">
    <source>
        <dbReference type="ARBA" id="ARBA00022737"/>
    </source>
</evidence>
<keyword evidence="3" id="KW-0677">Repeat</keyword>
<evidence type="ECO:0000313" key="10">
    <source>
        <dbReference type="Proteomes" id="UP000238350"/>
    </source>
</evidence>
<dbReference type="InterPro" id="IPR020472">
    <property type="entry name" value="WD40_PAC1"/>
</dbReference>
<dbReference type="Gene3D" id="1.20.5.340">
    <property type="match status" value="1"/>
</dbReference>
<feature type="repeat" description="WD" evidence="6">
    <location>
        <begin position="534"/>
        <end position="575"/>
    </location>
</feature>